<dbReference type="PANTHER" id="PTHR43228:SF1">
    <property type="entry name" value="TWO-COMPONENT RESPONSE REGULATOR ARR22"/>
    <property type="match status" value="1"/>
</dbReference>
<dbReference type="InterPro" id="IPR011006">
    <property type="entry name" value="CheY-like_superfamily"/>
</dbReference>
<dbReference type="Gene3D" id="3.40.50.2300">
    <property type="match status" value="1"/>
</dbReference>
<dbReference type="PANTHER" id="PTHR43228">
    <property type="entry name" value="TWO-COMPONENT RESPONSE REGULATOR"/>
    <property type="match status" value="1"/>
</dbReference>
<keyword evidence="2" id="KW-0802">TPR repeat</keyword>
<dbReference type="InterPro" id="IPR001789">
    <property type="entry name" value="Sig_transdc_resp-reg_receiver"/>
</dbReference>
<feature type="modified residue" description="4-aspartylphosphate" evidence="1">
    <location>
        <position position="59"/>
    </location>
</feature>
<evidence type="ECO:0000259" key="3">
    <source>
        <dbReference type="PROSITE" id="PS50110"/>
    </source>
</evidence>
<dbReference type="InterPro" id="IPR011990">
    <property type="entry name" value="TPR-like_helical_dom_sf"/>
</dbReference>
<dbReference type="SUPFAM" id="SSF52172">
    <property type="entry name" value="CheY-like"/>
    <property type="match status" value="1"/>
</dbReference>
<dbReference type="Proteomes" id="UP000238949">
    <property type="component" value="Unassembled WGS sequence"/>
</dbReference>
<feature type="domain" description="Response regulatory" evidence="3">
    <location>
        <begin position="9"/>
        <end position="129"/>
    </location>
</feature>
<dbReference type="SMART" id="SM00448">
    <property type="entry name" value="REC"/>
    <property type="match status" value="1"/>
</dbReference>
<gene>
    <name evidence="4" type="ORF">C6Y40_14405</name>
</gene>
<comment type="caution">
    <text evidence="4">The sequence shown here is derived from an EMBL/GenBank/DDBJ whole genome shotgun (WGS) entry which is preliminary data.</text>
</comment>
<dbReference type="PROSITE" id="PS50110">
    <property type="entry name" value="RESPONSE_REGULATORY"/>
    <property type="match status" value="1"/>
</dbReference>
<keyword evidence="1" id="KW-0597">Phosphoprotein</keyword>
<dbReference type="Pfam" id="PF13432">
    <property type="entry name" value="TPR_16"/>
    <property type="match status" value="2"/>
</dbReference>
<dbReference type="SMART" id="SM00028">
    <property type="entry name" value="TPR"/>
    <property type="match status" value="3"/>
</dbReference>
<evidence type="ECO:0000256" key="1">
    <source>
        <dbReference type="PROSITE-ProRule" id="PRU00169"/>
    </source>
</evidence>
<dbReference type="OrthoDB" id="7298659at2"/>
<reference evidence="5" key="1">
    <citation type="journal article" date="2020" name="Int. J. Syst. Evol. Microbiol.">
        <title>Alteromonas alba sp. nov., a marine bacterium isolated from the seawater of the West Pacific Ocean.</title>
        <authorList>
            <person name="Sun C."/>
            <person name="Wu Y.-H."/>
            <person name="Xamxidin M."/>
            <person name="Cheng H."/>
            <person name="Xu X.-W."/>
        </authorList>
    </citation>
    <scope>NUCLEOTIDE SEQUENCE [LARGE SCALE GENOMIC DNA]</scope>
    <source>
        <strain evidence="5">190</strain>
    </source>
</reference>
<dbReference type="Pfam" id="PF00072">
    <property type="entry name" value="Response_reg"/>
    <property type="match status" value="1"/>
</dbReference>
<evidence type="ECO:0000313" key="4">
    <source>
        <dbReference type="EMBL" id="PRO72859.1"/>
    </source>
</evidence>
<protein>
    <submittedName>
        <fullName evidence="4">Response regulator</fullName>
    </submittedName>
</protein>
<dbReference type="SUPFAM" id="SSF48452">
    <property type="entry name" value="TPR-like"/>
    <property type="match status" value="1"/>
</dbReference>
<dbReference type="InterPro" id="IPR019734">
    <property type="entry name" value="TPR_rpt"/>
</dbReference>
<evidence type="ECO:0000313" key="5">
    <source>
        <dbReference type="Proteomes" id="UP000238949"/>
    </source>
</evidence>
<sequence>MGVPYQDVNILIVEDQRPFLILLKGLLTNLGAKDVMTATSADQAIRFCRNHRVDIIVCDLHLGTNKKNGFELYQELQYRKMVSAGAVFLLISADATRPIVLGSLEHKPDDYLLKPFSQAQLKSRLNKSWQRKQYFLNVLQAMSKQEYKAAIEALDKLKDMPAPYQRMALEIRLEILWHENQYEKALTLLNSHSDQLPTQWAQLSLGKTYLAMRKFSDAIQCANKVLALNQFDPEALDILAQAKSASQQPEEALEDIRRAIKNSPYSLQRQILASRIARDNNDYELLTEATKATWQLSKNTIFKQVNYWCNHISSLLDAAEAAESKAQRHRFQQEALLQLQRAGHDEALTRLEEPFSLDIFDMIMHARVDAIDGNLINAKRSLMDSQMAIENQFELYPASLAPSSMQLMVDLGEFEEVNQLLQTLASQNTELDDSSRMLVRSMSKQVKESEQQYTHINRRGIQLYQQEKYAEAKAAFNSALELSPVNAGIALNLLQCLIKLMTNNGKDDGAMIKEARQVYKILNHAPMREQHQSKFDGLRDELLRLGIATL</sequence>
<dbReference type="PROSITE" id="PS50005">
    <property type="entry name" value="TPR"/>
    <property type="match status" value="1"/>
</dbReference>
<accession>A0A2S9V8R8</accession>
<proteinExistence type="predicted"/>
<dbReference type="GO" id="GO:0000160">
    <property type="term" value="P:phosphorelay signal transduction system"/>
    <property type="evidence" value="ECO:0007669"/>
    <property type="project" value="InterPro"/>
</dbReference>
<dbReference type="InterPro" id="IPR052048">
    <property type="entry name" value="ST_Response_Regulator"/>
</dbReference>
<feature type="repeat" description="TPR" evidence="2">
    <location>
        <begin position="453"/>
        <end position="486"/>
    </location>
</feature>
<dbReference type="CDD" id="cd17589">
    <property type="entry name" value="REC_TPR"/>
    <property type="match status" value="1"/>
</dbReference>
<dbReference type="Gene3D" id="1.25.40.10">
    <property type="entry name" value="Tetratricopeptide repeat domain"/>
    <property type="match status" value="2"/>
</dbReference>
<keyword evidence="5" id="KW-1185">Reference proteome</keyword>
<dbReference type="EMBL" id="PVNP01000157">
    <property type="protein sequence ID" value="PRO72859.1"/>
    <property type="molecule type" value="Genomic_DNA"/>
</dbReference>
<name>A0A2S9V8R8_9ALTE</name>
<evidence type="ECO:0000256" key="2">
    <source>
        <dbReference type="PROSITE-ProRule" id="PRU00339"/>
    </source>
</evidence>
<dbReference type="AlphaFoldDB" id="A0A2S9V8R8"/>
<organism evidence="4 5">
    <name type="scientific">Alteromonas alba</name>
    <dbReference type="NCBI Taxonomy" id="2079529"/>
    <lineage>
        <taxon>Bacteria</taxon>
        <taxon>Pseudomonadati</taxon>
        <taxon>Pseudomonadota</taxon>
        <taxon>Gammaproteobacteria</taxon>
        <taxon>Alteromonadales</taxon>
        <taxon>Alteromonadaceae</taxon>
        <taxon>Alteromonas/Salinimonas group</taxon>
        <taxon>Alteromonas</taxon>
    </lineage>
</organism>